<evidence type="ECO:0000256" key="1">
    <source>
        <dbReference type="SAM" id="MobiDB-lite"/>
    </source>
</evidence>
<dbReference type="Proteomes" id="UP000447873">
    <property type="component" value="Unassembled WGS sequence"/>
</dbReference>
<evidence type="ECO:0000313" key="3">
    <source>
        <dbReference type="Proteomes" id="UP000447873"/>
    </source>
</evidence>
<accession>A0A8H3U3U7</accession>
<protein>
    <submittedName>
        <fullName evidence="2">Uncharacterized protein</fullName>
    </submittedName>
</protein>
<dbReference type="EMBL" id="WNWS01000955">
    <property type="protein sequence ID" value="KAE9962909.1"/>
    <property type="molecule type" value="Genomic_DNA"/>
</dbReference>
<feature type="region of interest" description="Disordered" evidence="1">
    <location>
        <begin position="278"/>
        <end position="300"/>
    </location>
</feature>
<sequence>MRTMLDYNKIPQALRERSQFDYASTEFYKALEAPSEIVAYIYDYSDPSTVEYRATRMTIELALVIARSKTGIGKYSKVEKEKRKAKREVKSAPLITLIEKEDLQAQEKHGVIIPYQQRLLNARRKYDEEVAAAQIKLSIIVIATSSKIAKTLAKAAIPAKAVPTKLASTPAKLVSTPVKSAKIPRSKRVSTKILDISSDDSGKAPISKRKLAVAISSEGTPSKSSRLAKKTKLDSSSNEELVKTLAKSEVTNIIFGDTTDEEISPTIKAARNLFNNTDEEVPAATEEVIAAESSTGSKEE</sequence>
<gene>
    <name evidence="2" type="ORF">EG328_011925</name>
</gene>
<proteinExistence type="predicted"/>
<dbReference type="AlphaFoldDB" id="A0A8H3U3U7"/>
<name>A0A8H3U3U7_VENIN</name>
<evidence type="ECO:0000313" key="2">
    <source>
        <dbReference type="EMBL" id="KAE9962909.1"/>
    </source>
</evidence>
<comment type="caution">
    <text evidence="2">The sequence shown here is derived from an EMBL/GenBank/DDBJ whole genome shotgun (WGS) entry which is preliminary data.</text>
</comment>
<reference evidence="2 3" key="1">
    <citation type="submission" date="2018-12" db="EMBL/GenBank/DDBJ databases">
        <title>Venturia inaequalis Genome Resource.</title>
        <authorList>
            <person name="Lichtner F.J."/>
        </authorList>
    </citation>
    <scope>NUCLEOTIDE SEQUENCE [LARGE SCALE GENOMIC DNA]</scope>
    <source>
        <strain evidence="2 3">120213</strain>
    </source>
</reference>
<organism evidence="2 3">
    <name type="scientific">Venturia inaequalis</name>
    <name type="common">Apple scab fungus</name>
    <dbReference type="NCBI Taxonomy" id="5025"/>
    <lineage>
        <taxon>Eukaryota</taxon>
        <taxon>Fungi</taxon>
        <taxon>Dikarya</taxon>
        <taxon>Ascomycota</taxon>
        <taxon>Pezizomycotina</taxon>
        <taxon>Dothideomycetes</taxon>
        <taxon>Pleosporomycetidae</taxon>
        <taxon>Venturiales</taxon>
        <taxon>Venturiaceae</taxon>
        <taxon>Venturia</taxon>
    </lineage>
</organism>